<name>A0A7G1QB26_9GAMM</name>
<sequence length="203" mass="22813">MVHLFLYSIFFIPLAIQGKVYEYTDSDGTVEYSDQLRSGGKEVKIIPLRTYTPPVRESSYSEELKDESQSPEERKEITYQIGILAPPDGASIQNDGGQMEIVLQIAPKLEADEQYIFRIIMDNEIVGMGKADNMVRYILTNINRGAHMLQAQLFNPSQKLIAQSQIITVYIHRMSILFHSQGDGVQRAPMVPMAPSMPGPAHP</sequence>
<dbReference type="RefSeq" id="WP_197744170.1">
    <property type="nucleotide sequence ID" value="NZ_LR778175.1"/>
</dbReference>
<dbReference type="KEGG" id="ntg:NSCAC_1504"/>
<gene>
    <name evidence="2" type="ORF">NSCAC_1504</name>
</gene>
<dbReference type="AlphaFoldDB" id="A0A7G1QB26"/>
<reference evidence="2 3" key="1">
    <citation type="submission" date="2020-03" db="EMBL/GenBank/DDBJ databases">
        <authorList>
            <person name="Picone N."/>
        </authorList>
    </citation>
    <scope>NUCLEOTIDE SEQUENCE [LARGE SCALE GENOMIC DNA]</scope>
    <source>
        <strain evidence="2">NSCAC1</strain>
    </source>
</reference>
<dbReference type="EMBL" id="LR778175">
    <property type="protein sequence ID" value="CAB1277104.1"/>
    <property type="molecule type" value="Genomic_DNA"/>
</dbReference>
<keyword evidence="3" id="KW-1185">Reference proteome</keyword>
<evidence type="ECO:0000313" key="2">
    <source>
        <dbReference type="EMBL" id="CAB1277104.1"/>
    </source>
</evidence>
<proteinExistence type="predicted"/>
<evidence type="ECO:0000259" key="1">
    <source>
        <dbReference type="Pfam" id="PF13511"/>
    </source>
</evidence>
<dbReference type="Pfam" id="PF13511">
    <property type="entry name" value="DUF4124"/>
    <property type="match status" value="1"/>
</dbReference>
<protein>
    <recommendedName>
        <fullName evidence="1">DUF4124 domain-containing protein</fullName>
    </recommendedName>
</protein>
<dbReference type="Proteomes" id="UP000516072">
    <property type="component" value="Chromosome"/>
</dbReference>
<accession>A0A7G1QB26</accession>
<feature type="domain" description="DUF4124" evidence="1">
    <location>
        <begin position="11"/>
        <end position="55"/>
    </location>
</feature>
<evidence type="ECO:0000313" key="3">
    <source>
        <dbReference type="Proteomes" id="UP000516072"/>
    </source>
</evidence>
<dbReference type="InterPro" id="IPR025392">
    <property type="entry name" value="DUF4124"/>
</dbReference>
<organism evidence="2 3">
    <name type="scientific">Candidatus Nitrosacidococcus tergens</name>
    <dbReference type="NCBI Taxonomy" id="553981"/>
    <lineage>
        <taxon>Bacteria</taxon>
        <taxon>Pseudomonadati</taxon>
        <taxon>Pseudomonadota</taxon>
        <taxon>Gammaproteobacteria</taxon>
        <taxon>Chromatiales</taxon>
        <taxon>Chromatiaceae</taxon>
        <taxon>Candidatus Nitrosacidococcus</taxon>
    </lineage>
</organism>